<evidence type="ECO:0000256" key="1">
    <source>
        <dbReference type="SAM" id="MobiDB-lite"/>
    </source>
</evidence>
<dbReference type="InterPro" id="IPR000073">
    <property type="entry name" value="AB_hydrolase_1"/>
</dbReference>
<dbReference type="GO" id="GO:0016787">
    <property type="term" value="F:hydrolase activity"/>
    <property type="evidence" value="ECO:0007669"/>
    <property type="project" value="UniProtKB-KW"/>
</dbReference>
<keyword evidence="3" id="KW-0378">Hydrolase</keyword>
<proteinExistence type="predicted"/>
<gene>
    <name evidence="3" type="ORF">PRZ01_18520</name>
</gene>
<accession>A0ABT5KW57</accession>
<sequence>MNTPSTAQVPSQATAANTQPERVEITCADGVRLQGHFLQAVGHTAGLPVLISPATGVKQHFYLRFATWLAAQGHDVLVFDYRGIGLSRQGRLKDCRATLTEWGQQDQVAALDWLLQRSGRPQVVLVGHSAGGQMMGLLPNHHRVSRLVGVAASTGWMRKMRPAFRFKAVLGLRCIVPLGTLVKGYAPTAMVGLGENLPAAVGRQWGQWCAAGGYATNAVRHLPEQDFHAAVRTPVTVLYAADDDIANTATVADLLRTWPAAPKQTLRVTPTEHGLKALGHLDWFRQSHQAMWPLIARAIRGDALV</sequence>
<dbReference type="Proteomes" id="UP001219862">
    <property type="component" value="Unassembled WGS sequence"/>
</dbReference>
<comment type="caution">
    <text evidence="3">The sequence shown here is derived from an EMBL/GenBank/DDBJ whole genome shotgun (WGS) entry which is preliminary data.</text>
</comment>
<organism evidence="3 4">
    <name type="scientific">Roseateles koreensis</name>
    <dbReference type="NCBI Taxonomy" id="2987526"/>
    <lineage>
        <taxon>Bacteria</taxon>
        <taxon>Pseudomonadati</taxon>
        <taxon>Pseudomonadota</taxon>
        <taxon>Betaproteobacteria</taxon>
        <taxon>Burkholderiales</taxon>
        <taxon>Sphaerotilaceae</taxon>
        <taxon>Roseateles</taxon>
    </lineage>
</organism>
<name>A0ABT5KW57_9BURK</name>
<feature type="region of interest" description="Disordered" evidence="1">
    <location>
        <begin position="1"/>
        <end position="20"/>
    </location>
</feature>
<reference evidence="3 4" key="1">
    <citation type="submission" date="2022-10" db="EMBL/GenBank/DDBJ databases">
        <title>paucibacter sp. hw8 Genome sequencing.</title>
        <authorList>
            <person name="Park S."/>
        </authorList>
    </citation>
    <scope>NUCLEOTIDE SEQUENCE [LARGE SCALE GENOMIC DNA]</scope>
    <source>
        <strain evidence="4">hw8</strain>
    </source>
</reference>
<dbReference type="EMBL" id="JAQQXS010000022">
    <property type="protein sequence ID" value="MDC8787187.1"/>
    <property type="molecule type" value="Genomic_DNA"/>
</dbReference>
<keyword evidence="4" id="KW-1185">Reference proteome</keyword>
<dbReference type="InterPro" id="IPR029058">
    <property type="entry name" value="AB_hydrolase_fold"/>
</dbReference>
<evidence type="ECO:0000313" key="4">
    <source>
        <dbReference type="Proteomes" id="UP001219862"/>
    </source>
</evidence>
<protein>
    <submittedName>
        <fullName evidence="3">Alpha/beta fold hydrolase</fullName>
    </submittedName>
</protein>
<feature type="domain" description="AB hydrolase-1" evidence="2">
    <location>
        <begin position="69"/>
        <end position="157"/>
    </location>
</feature>
<evidence type="ECO:0000259" key="2">
    <source>
        <dbReference type="Pfam" id="PF00561"/>
    </source>
</evidence>
<dbReference type="PIRSF" id="PIRSF037442">
    <property type="entry name" value="UCP037442_abhydr"/>
    <property type="match status" value="1"/>
</dbReference>
<dbReference type="Gene3D" id="3.40.50.1820">
    <property type="entry name" value="alpha/beta hydrolase"/>
    <property type="match status" value="1"/>
</dbReference>
<dbReference type="RefSeq" id="WP_273598325.1">
    <property type="nucleotide sequence ID" value="NZ_JAQQXS010000022.1"/>
</dbReference>
<dbReference type="SUPFAM" id="SSF53474">
    <property type="entry name" value="alpha/beta-Hydrolases"/>
    <property type="match status" value="1"/>
</dbReference>
<dbReference type="InterPro" id="IPR017208">
    <property type="entry name" value="UCP037442_abhydr"/>
</dbReference>
<dbReference type="Pfam" id="PF00561">
    <property type="entry name" value="Abhydrolase_1"/>
    <property type="match status" value="1"/>
</dbReference>
<evidence type="ECO:0000313" key="3">
    <source>
        <dbReference type="EMBL" id="MDC8787187.1"/>
    </source>
</evidence>